<organism evidence="2 3">
    <name type="scientific">Pseudomassariella vexata</name>
    <dbReference type="NCBI Taxonomy" id="1141098"/>
    <lineage>
        <taxon>Eukaryota</taxon>
        <taxon>Fungi</taxon>
        <taxon>Dikarya</taxon>
        <taxon>Ascomycota</taxon>
        <taxon>Pezizomycotina</taxon>
        <taxon>Sordariomycetes</taxon>
        <taxon>Xylariomycetidae</taxon>
        <taxon>Amphisphaeriales</taxon>
        <taxon>Pseudomassariaceae</taxon>
        <taxon>Pseudomassariella</taxon>
    </lineage>
</organism>
<dbReference type="AlphaFoldDB" id="A0A1Y2DHI4"/>
<evidence type="ECO:0000313" key="3">
    <source>
        <dbReference type="Proteomes" id="UP000193689"/>
    </source>
</evidence>
<keyword evidence="3" id="KW-1185">Reference proteome</keyword>
<dbReference type="EMBL" id="MCFJ01000017">
    <property type="protein sequence ID" value="ORY58225.1"/>
    <property type="molecule type" value="Genomic_DNA"/>
</dbReference>
<dbReference type="InterPro" id="IPR011009">
    <property type="entry name" value="Kinase-like_dom_sf"/>
</dbReference>
<sequence>FGRPHLAPLLESGLNTYSSRQVQVLARTIFLVPSKVLVDSIVYFYKPWVSGRVHGYYDLQAYKKISAAAQAKPPPPPPPLADVSICRLYGLVLDDDNDYHLDSDEEDHPGTRLVGLLTYIENQGTLKDIAPWSDCTNEDRLRWSQQIDDFVDCLHDAGVAWGDAKPENILINMEGDACLIDFGDSYTRGWVDENKRETLEGDRQGVQRIHDWLKTWSEKPVTRIKRETSAVQHL</sequence>
<dbReference type="GeneID" id="63772974"/>
<dbReference type="InterPro" id="IPR000719">
    <property type="entry name" value="Prot_kinase_dom"/>
</dbReference>
<accession>A0A1Y2DHI4</accession>
<comment type="caution">
    <text evidence="2">The sequence shown here is derived from an EMBL/GenBank/DDBJ whole genome shotgun (WGS) entry which is preliminary data.</text>
</comment>
<dbReference type="SUPFAM" id="SSF56112">
    <property type="entry name" value="Protein kinase-like (PK-like)"/>
    <property type="match status" value="1"/>
</dbReference>
<feature type="domain" description="Protein kinase" evidence="1">
    <location>
        <begin position="1"/>
        <end position="234"/>
    </location>
</feature>
<proteinExistence type="predicted"/>
<dbReference type="InParanoid" id="A0A1Y2DHI4"/>
<protein>
    <recommendedName>
        <fullName evidence="1">Protein kinase domain-containing protein</fullName>
    </recommendedName>
</protein>
<evidence type="ECO:0000259" key="1">
    <source>
        <dbReference type="PROSITE" id="PS50011"/>
    </source>
</evidence>
<dbReference type="Proteomes" id="UP000193689">
    <property type="component" value="Unassembled WGS sequence"/>
</dbReference>
<gene>
    <name evidence="2" type="ORF">BCR38DRAFT_353237</name>
</gene>
<dbReference type="GO" id="GO:0004672">
    <property type="term" value="F:protein kinase activity"/>
    <property type="evidence" value="ECO:0007669"/>
    <property type="project" value="InterPro"/>
</dbReference>
<feature type="non-terminal residue" evidence="2">
    <location>
        <position position="1"/>
    </location>
</feature>
<dbReference type="STRING" id="1141098.A0A1Y2DHI4"/>
<evidence type="ECO:0000313" key="2">
    <source>
        <dbReference type="EMBL" id="ORY58225.1"/>
    </source>
</evidence>
<dbReference type="RefSeq" id="XP_040711260.1">
    <property type="nucleotide sequence ID" value="XM_040856762.1"/>
</dbReference>
<dbReference type="OrthoDB" id="4062651at2759"/>
<reference evidence="2 3" key="1">
    <citation type="submission" date="2016-07" db="EMBL/GenBank/DDBJ databases">
        <title>Pervasive Adenine N6-methylation of Active Genes in Fungi.</title>
        <authorList>
            <consortium name="DOE Joint Genome Institute"/>
            <person name="Mondo S.J."/>
            <person name="Dannebaum R.O."/>
            <person name="Kuo R.C."/>
            <person name="Labutti K."/>
            <person name="Haridas S."/>
            <person name="Kuo A."/>
            <person name="Salamov A."/>
            <person name="Ahrendt S.R."/>
            <person name="Lipzen A."/>
            <person name="Sullivan W."/>
            <person name="Andreopoulos W.B."/>
            <person name="Clum A."/>
            <person name="Lindquist E."/>
            <person name="Daum C."/>
            <person name="Ramamoorthy G.K."/>
            <person name="Gryganskyi A."/>
            <person name="Culley D."/>
            <person name="Magnuson J.K."/>
            <person name="James T.Y."/>
            <person name="O'Malley M.A."/>
            <person name="Stajich J.E."/>
            <person name="Spatafora J.W."/>
            <person name="Visel A."/>
            <person name="Grigoriev I.V."/>
        </authorList>
    </citation>
    <scope>NUCLEOTIDE SEQUENCE [LARGE SCALE GENOMIC DNA]</scope>
    <source>
        <strain evidence="2 3">CBS 129021</strain>
    </source>
</reference>
<name>A0A1Y2DHI4_9PEZI</name>
<dbReference type="PROSITE" id="PS50011">
    <property type="entry name" value="PROTEIN_KINASE_DOM"/>
    <property type="match status" value="1"/>
</dbReference>
<dbReference type="GO" id="GO:0005524">
    <property type="term" value="F:ATP binding"/>
    <property type="evidence" value="ECO:0007669"/>
    <property type="project" value="InterPro"/>
</dbReference>
<dbReference type="Gene3D" id="1.10.510.10">
    <property type="entry name" value="Transferase(Phosphotransferase) domain 1"/>
    <property type="match status" value="1"/>
</dbReference>